<keyword evidence="3" id="KW-0862">Zinc</keyword>
<dbReference type="GO" id="GO:0008270">
    <property type="term" value="F:zinc ion binding"/>
    <property type="evidence" value="ECO:0007669"/>
    <property type="project" value="TreeGrafter"/>
</dbReference>
<sequence length="645" mass="72598">MKPRLITWDDLNESVVILPLNKSTRVSADLLKAKHFITDARKSHHTHFVINTVRFKSYNTICRKNKNGNELKKYPKYSLEIKIVTDTVETLEPNNDNFGWLITVKCQCGEVSSNWHRIYKEEKFDIPGSRGEANFVRKCKVCGKVGSIDIVDGSISAYDTELGKAWQKVVMFECRGVKPVDFEPGEGWIVTAMTGARYENVDLSEKTWVEYDENTSNAVTIDDINYRFIKPSEVTGNWVFKIQFLQHGDWRQSVEVFVTIAHNSEIPCDRNNVETAVQRFWIVDFDPVMNQAKHYDITCNSSGMHVIVHMERPFTGTVHLADRSSQCRTVVESADSFAIFFPNNEANVGCNIKEKDNLLTATLIFSNQQANLPQNAIFGGDAVDEVQCLLESASASSNSNNSKLIYTHTGLSVIEQETAAPASIVQETTVHRQAHLEILRDSSPVKQVYIGETLLLSIWADYDAEGIFVENCSVTDAVLKQPLLPLIVNGCSVEPSIIGHFHHVPDRLQASFQAFKMADAEQLHFQCVIKFCNDWCPQVECDNGATVVVTRGATRFRRIVNGIEQKSETIYSSVETLISILPKESNSTTPSQQLIGLTSQMLNDSEAQSWKFATSVVLLFALSLLLVSFIVVLAYWQWKRLTNAQ</sequence>
<evidence type="ECO:0000256" key="4">
    <source>
        <dbReference type="ARBA" id="ARBA00023157"/>
    </source>
</evidence>
<proteinExistence type="inferred from homology"/>
<evidence type="ECO:0000313" key="7">
    <source>
        <dbReference type="EMBL" id="KRZ38763.1"/>
    </source>
</evidence>
<dbReference type="PROSITE" id="PS51034">
    <property type="entry name" value="ZP_2"/>
    <property type="match status" value="1"/>
</dbReference>
<evidence type="ECO:0000256" key="1">
    <source>
        <dbReference type="ARBA" id="ARBA00007818"/>
    </source>
</evidence>
<dbReference type="Pfam" id="PF05907">
    <property type="entry name" value="CXXC_Zn-b_euk"/>
    <property type="match status" value="1"/>
</dbReference>
<comment type="similarity">
    <text evidence="1">Belongs to the UPF0587 family.</text>
</comment>
<dbReference type="InterPro" id="IPR008584">
    <property type="entry name" value="CXXC_Zn-binding_euk"/>
</dbReference>
<dbReference type="SUPFAM" id="SSF141678">
    <property type="entry name" value="MAL13P1.257-like"/>
    <property type="match status" value="1"/>
</dbReference>
<dbReference type="PANTHER" id="PTHR12857:SF0">
    <property type="entry name" value="CXXC MOTIF CONTAINING ZINC BINDING PROTEIN"/>
    <property type="match status" value="1"/>
</dbReference>
<dbReference type="Pfam" id="PF00100">
    <property type="entry name" value="Zona_pellucida"/>
    <property type="match status" value="1"/>
</dbReference>
<evidence type="ECO:0000256" key="3">
    <source>
        <dbReference type="ARBA" id="ARBA00022833"/>
    </source>
</evidence>
<dbReference type="InterPro" id="IPR001507">
    <property type="entry name" value="ZP_dom"/>
</dbReference>
<evidence type="ECO:0000256" key="2">
    <source>
        <dbReference type="ARBA" id="ARBA00022723"/>
    </source>
</evidence>
<dbReference type="EMBL" id="JYDV01000042">
    <property type="protein sequence ID" value="KRZ38763.1"/>
    <property type="molecule type" value="Genomic_DNA"/>
</dbReference>
<reference evidence="7 8" key="1">
    <citation type="submission" date="2015-01" db="EMBL/GenBank/DDBJ databases">
        <title>Evolution of Trichinella species and genotypes.</title>
        <authorList>
            <person name="Korhonen P.K."/>
            <person name="Edoardo P."/>
            <person name="Giuseppe L.R."/>
            <person name="Gasser R.B."/>
        </authorList>
    </citation>
    <scope>NUCLEOTIDE SEQUENCE [LARGE SCALE GENOMIC DNA]</scope>
    <source>
        <strain evidence="7">ISS176</strain>
    </source>
</reference>
<name>A0A0V1JUW6_TRIPS</name>
<dbReference type="SMART" id="SM00241">
    <property type="entry name" value="ZP"/>
    <property type="match status" value="1"/>
</dbReference>
<evidence type="ECO:0000256" key="5">
    <source>
        <dbReference type="SAM" id="Phobius"/>
    </source>
</evidence>
<evidence type="ECO:0000259" key="6">
    <source>
        <dbReference type="PROSITE" id="PS51034"/>
    </source>
</evidence>
<dbReference type="InterPro" id="IPR055355">
    <property type="entry name" value="ZP-C"/>
</dbReference>
<accession>A0A0V1JUW6</accession>
<dbReference type="InterPro" id="IPR042235">
    <property type="entry name" value="ZP-C_dom"/>
</dbReference>
<gene>
    <name evidence="7" type="primary">F46B6.12</name>
    <name evidence="7" type="ORF">T4C_5361</name>
</gene>
<comment type="caution">
    <text evidence="7">The sequence shown here is derived from an EMBL/GenBank/DDBJ whole genome shotgun (WGS) entry which is preliminary data.</text>
</comment>
<feature type="domain" description="ZP" evidence="6">
    <location>
        <begin position="298"/>
        <end position="548"/>
    </location>
</feature>
<organism evidence="7 8">
    <name type="scientific">Trichinella pseudospiralis</name>
    <name type="common">Parasitic roundworm</name>
    <dbReference type="NCBI Taxonomy" id="6337"/>
    <lineage>
        <taxon>Eukaryota</taxon>
        <taxon>Metazoa</taxon>
        <taxon>Ecdysozoa</taxon>
        <taxon>Nematoda</taxon>
        <taxon>Enoplea</taxon>
        <taxon>Dorylaimia</taxon>
        <taxon>Trichinellida</taxon>
        <taxon>Trichinellidae</taxon>
        <taxon>Trichinella</taxon>
    </lineage>
</organism>
<dbReference type="AlphaFoldDB" id="A0A0V1JUW6"/>
<dbReference type="PANTHER" id="PTHR12857">
    <property type="entry name" value="CXXC MOTIF CONTAINING ZINC BINDING PROTEIN"/>
    <property type="match status" value="1"/>
</dbReference>
<feature type="transmembrane region" description="Helical" evidence="5">
    <location>
        <begin position="612"/>
        <end position="636"/>
    </location>
</feature>
<dbReference type="Proteomes" id="UP000054826">
    <property type="component" value="Unassembled WGS sequence"/>
</dbReference>
<keyword evidence="2" id="KW-0479">Metal-binding</keyword>
<dbReference type="Gene3D" id="2.60.40.4100">
    <property type="entry name" value="Zona pellucida, ZP-C domain"/>
    <property type="match status" value="1"/>
</dbReference>
<keyword evidence="4" id="KW-1015">Disulfide bond</keyword>
<evidence type="ECO:0000313" key="8">
    <source>
        <dbReference type="Proteomes" id="UP000054826"/>
    </source>
</evidence>
<keyword evidence="5" id="KW-1133">Transmembrane helix</keyword>
<protein>
    <submittedName>
        <fullName evidence="7">UPF0587 protein F46B6.12</fullName>
    </submittedName>
</protein>
<keyword evidence="5" id="KW-0812">Transmembrane</keyword>
<keyword evidence="5" id="KW-0472">Membrane</keyword>